<organism evidence="3 4">
    <name type="scientific">Siphonobacter aquaeclarae</name>
    <dbReference type="NCBI Taxonomy" id="563176"/>
    <lineage>
        <taxon>Bacteria</taxon>
        <taxon>Pseudomonadati</taxon>
        <taxon>Bacteroidota</taxon>
        <taxon>Cytophagia</taxon>
        <taxon>Cytophagales</taxon>
        <taxon>Cytophagaceae</taxon>
        <taxon>Siphonobacter</taxon>
    </lineage>
</organism>
<dbReference type="AlphaFoldDB" id="A0A1G9Q149"/>
<keyword evidence="4" id="KW-1185">Reference proteome</keyword>
<dbReference type="OrthoDB" id="964602at2"/>
<dbReference type="InterPro" id="IPR028913">
    <property type="entry name" value="Tox-MPTase3_dom"/>
</dbReference>
<name>A0A1G9Q149_9BACT</name>
<dbReference type="Proteomes" id="UP000198901">
    <property type="component" value="Unassembled WGS sequence"/>
</dbReference>
<evidence type="ECO:0000259" key="2">
    <source>
        <dbReference type="Pfam" id="PF15639"/>
    </source>
</evidence>
<dbReference type="PROSITE" id="PS51257">
    <property type="entry name" value="PROKAR_LIPOPROTEIN"/>
    <property type="match status" value="1"/>
</dbReference>
<evidence type="ECO:0000256" key="1">
    <source>
        <dbReference type="SAM" id="SignalP"/>
    </source>
</evidence>
<dbReference type="STRING" id="563176.SAMN04488090_2421"/>
<dbReference type="EMBL" id="FNGS01000004">
    <property type="protein sequence ID" value="SDM04716.1"/>
    <property type="molecule type" value="Genomic_DNA"/>
</dbReference>
<sequence length="429" mass="48825">MSNQLKLLIVFAILSTMFSCTSREIQELKNDPVNLYNSVQVDEAKKFVESRSLSGRENKNDFWQRVKPSWSNSYVETSEYGTYLVVPTRHPVYYYLGKEDNGSMAEYKSKPIKLIVFRNKSGELKSYYFVVADKNKSSKSNDWIKTYTGSIIYHELSGEIAFVRNYSNGKRLFTTEELPSGPASSGRCGWGFACYYTALDIMGDKKTIYGHPADDSFNKCELTMNINGRSYSLSSSESIWLCDNNDPRFPPDASPIPAPAGGGGDYVGEYPPFRMSQLDQQRFPKFTEVVRGLKTFVQNDKSVRSALVKWASLPESELLNRIGLDDNGPEIRIHPISQYYGFFDPENPENIYIDETTIQSLENSNNDADFRAYSFLLAVTVLHEFVHQSYAQTGKPENVERGFAFEKSAFAVTIDIDNAGKYSFRLYRR</sequence>
<feature type="domain" description="Tox-MPTase3" evidence="2">
    <location>
        <begin position="282"/>
        <end position="410"/>
    </location>
</feature>
<gene>
    <name evidence="3" type="ORF">SAMN04488090_2421</name>
</gene>
<proteinExistence type="predicted"/>
<dbReference type="RefSeq" id="WP_093202227.1">
    <property type="nucleotide sequence ID" value="NZ_FNGS01000004.1"/>
</dbReference>
<feature type="chain" id="PRO_5011512613" evidence="1">
    <location>
        <begin position="23"/>
        <end position="429"/>
    </location>
</feature>
<feature type="signal peptide" evidence="1">
    <location>
        <begin position="1"/>
        <end position="22"/>
    </location>
</feature>
<accession>A0A1G9Q149</accession>
<reference evidence="3 4" key="1">
    <citation type="submission" date="2016-10" db="EMBL/GenBank/DDBJ databases">
        <authorList>
            <person name="de Groot N.N."/>
        </authorList>
    </citation>
    <scope>NUCLEOTIDE SEQUENCE [LARGE SCALE GENOMIC DNA]</scope>
    <source>
        <strain evidence="3 4">DSM 21668</strain>
    </source>
</reference>
<keyword evidence="1" id="KW-0732">Signal</keyword>
<evidence type="ECO:0000313" key="4">
    <source>
        <dbReference type="Proteomes" id="UP000198901"/>
    </source>
</evidence>
<evidence type="ECO:0000313" key="3">
    <source>
        <dbReference type="EMBL" id="SDM04716.1"/>
    </source>
</evidence>
<dbReference type="Pfam" id="PF15639">
    <property type="entry name" value="Tox-MPTase3"/>
    <property type="match status" value="1"/>
</dbReference>
<protein>
    <submittedName>
        <fullName evidence="3">Metallopeptidase toxin 3</fullName>
    </submittedName>
</protein>